<organism evidence="2 3">
    <name type="scientific">Pedobacter vanadiisoli</name>
    <dbReference type="NCBI Taxonomy" id="1761975"/>
    <lineage>
        <taxon>Bacteria</taxon>
        <taxon>Pseudomonadati</taxon>
        <taxon>Bacteroidota</taxon>
        <taxon>Sphingobacteriia</taxon>
        <taxon>Sphingobacteriales</taxon>
        <taxon>Sphingobacteriaceae</taxon>
        <taxon>Pedobacter</taxon>
    </lineage>
</organism>
<keyword evidence="1" id="KW-0812">Transmembrane</keyword>
<evidence type="ECO:0000256" key="1">
    <source>
        <dbReference type="SAM" id="Phobius"/>
    </source>
</evidence>
<keyword evidence="3" id="KW-1185">Reference proteome</keyword>
<keyword evidence="1" id="KW-1133">Transmembrane helix</keyword>
<protein>
    <submittedName>
        <fullName evidence="2">Uncharacterized protein</fullName>
    </submittedName>
</protein>
<evidence type="ECO:0000313" key="3">
    <source>
        <dbReference type="Proteomes" id="UP001597461"/>
    </source>
</evidence>
<gene>
    <name evidence="2" type="ORF">ACFSR6_00630</name>
</gene>
<proteinExistence type="predicted"/>
<keyword evidence="1" id="KW-0472">Membrane</keyword>
<dbReference type="EMBL" id="JBHULL010000002">
    <property type="protein sequence ID" value="MFD2580976.1"/>
    <property type="molecule type" value="Genomic_DNA"/>
</dbReference>
<comment type="caution">
    <text evidence="2">The sequence shown here is derived from an EMBL/GenBank/DDBJ whole genome shotgun (WGS) entry which is preliminary data.</text>
</comment>
<name>A0ABW5MDS1_9SPHI</name>
<feature type="transmembrane region" description="Helical" evidence="1">
    <location>
        <begin position="35"/>
        <end position="51"/>
    </location>
</feature>
<accession>A0ABW5MDS1</accession>
<sequence>MFNFKQLRQVFWFDGRLSAWAPARESAKEKNNSNINVYFLFSFVARYLFIIEKGTWWPNQ</sequence>
<dbReference type="Proteomes" id="UP001597461">
    <property type="component" value="Unassembled WGS sequence"/>
</dbReference>
<evidence type="ECO:0000313" key="2">
    <source>
        <dbReference type="EMBL" id="MFD2580976.1"/>
    </source>
</evidence>
<reference evidence="3" key="1">
    <citation type="journal article" date="2019" name="Int. J. Syst. Evol. Microbiol.">
        <title>The Global Catalogue of Microorganisms (GCM) 10K type strain sequencing project: providing services to taxonomists for standard genome sequencing and annotation.</title>
        <authorList>
            <consortium name="The Broad Institute Genomics Platform"/>
            <consortium name="The Broad Institute Genome Sequencing Center for Infectious Disease"/>
            <person name="Wu L."/>
            <person name="Ma J."/>
        </authorList>
    </citation>
    <scope>NUCLEOTIDE SEQUENCE [LARGE SCALE GENOMIC DNA]</scope>
    <source>
        <strain evidence="3">KCTC 42866</strain>
    </source>
</reference>